<dbReference type="EMBL" id="JARHTQ010000010">
    <property type="protein sequence ID" value="MDF2257532.1"/>
    <property type="molecule type" value="Genomic_DNA"/>
</dbReference>
<dbReference type="Gene3D" id="3.20.20.220">
    <property type="match status" value="1"/>
</dbReference>
<accession>A0ABT5Z123</accession>
<evidence type="ECO:0000313" key="1">
    <source>
        <dbReference type="EMBL" id="MDF2257532.1"/>
    </source>
</evidence>
<evidence type="ECO:0000313" key="2">
    <source>
        <dbReference type="Proteomes" id="UP001220022"/>
    </source>
</evidence>
<dbReference type="RefSeq" id="WP_275815620.1">
    <property type="nucleotide sequence ID" value="NZ_BAAANM010000001.1"/>
</dbReference>
<organism evidence="1 2">
    <name type="scientific">Streptantibioticus ferralitis</name>
    <dbReference type="NCBI Taxonomy" id="236510"/>
    <lineage>
        <taxon>Bacteria</taxon>
        <taxon>Bacillati</taxon>
        <taxon>Actinomycetota</taxon>
        <taxon>Actinomycetes</taxon>
        <taxon>Kitasatosporales</taxon>
        <taxon>Streptomycetaceae</taxon>
        <taxon>Streptantibioticus</taxon>
    </lineage>
</organism>
<dbReference type="Proteomes" id="UP001220022">
    <property type="component" value="Unassembled WGS sequence"/>
</dbReference>
<reference evidence="1 2" key="1">
    <citation type="submission" date="2023-03" db="EMBL/GenBank/DDBJ databases">
        <title>Draft genome sequence of type strain Streptomyces ferralitis JCM 14344.</title>
        <authorList>
            <person name="Klaysubun C."/>
            <person name="Duangmal K."/>
        </authorList>
    </citation>
    <scope>NUCLEOTIDE SEQUENCE [LARGE SCALE GENOMIC DNA]</scope>
    <source>
        <strain evidence="1 2">JCM 14344</strain>
    </source>
</reference>
<comment type="caution">
    <text evidence="1">The sequence shown here is derived from an EMBL/GenBank/DDBJ whole genome shotgun (WGS) entry which is preliminary data.</text>
</comment>
<sequence length="101" mass="11390">MTQADTERTEEGDDLRTRVADVLRSLALDEQLKAQIPTDPVLGPLVRRAARRYVAGETASEALTRIAEINRRGHRATVDYMGAGVRRVRHRVMAVRLQPDR</sequence>
<protein>
    <submittedName>
        <fullName evidence="1">Uncharacterized protein</fullName>
    </submittedName>
</protein>
<name>A0ABT5Z123_9ACTN</name>
<proteinExistence type="predicted"/>
<gene>
    <name evidence="1" type="ORF">P2L57_17940</name>
</gene>
<keyword evidence="2" id="KW-1185">Reference proteome</keyword>